<dbReference type="Proteomes" id="UP000009022">
    <property type="component" value="Unassembled WGS sequence"/>
</dbReference>
<keyword evidence="2" id="KW-1133">Transmembrane helix</keyword>
<dbReference type="RefSeq" id="XP_002110648.1">
    <property type="nucleotide sequence ID" value="XM_002110612.1"/>
</dbReference>
<sequence length="471" mass="53241">MAMETHVGSNPSLPTDDENDLQEAVEEEWIRLSKYLHQFQPEIQYLQDVLTWKNARHSMAVFLIINSVFLWMERILQSGFISRLETEEQLFNIDKVSQLSIRYKEIVVAYVRSRNVQPLQFWSILIASTCTVYALLYHITRKLLLGYVLSITLFFTPYIIHHQVLKRLVDFLPKFIDRYSKPDASQDGETSIFAVDSSALCKETDDQVMASSLVSIGEFEPSGLNSVNKESDIEAESEEISNSQIVDNPPVAPQLSQQSDIGNPDIDSLHEFYPIIDANGDDSKSDLPREDRERLTKEALDPETDSLLDFYPPGLDRVDSAKVHRLETHKEVPENSQDHTEQGQMEESDHTSANDINDYVIVEPVDDQEICDSYQPAISQNLFPITTTVTTAQPSNVSVEQLGVRAHESSNSPLLNSSFSTFENEISSVSTANLSDMTVSNYGNNSENGSTQISTRNDEYEIIKHSEVSQE</sequence>
<dbReference type="GeneID" id="6752387"/>
<feature type="transmembrane region" description="Helical" evidence="2">
    <location>
        <begin position="55"/>
        <end position="72"/>
    </location>
</feature>
<accession>B3RT82</accession>
<name>B3RT82_TRIAD</name>
<reference evidence="3 4" key="1">
    <citation type="journal article" date="2008" name="Nature">
        <title>The Trichoplax genome and the nature of placozoans.</title>
        <authorList>
            <person name="Srivastava M."/>
            <person name="Begovic E."/>
            <person name="Chapman J."/>
            <person name="Putnam N.H."/>
            <person name="Hellsten U."/>
            <person name="Kawashima T."/>
            <person name="Kuo A."/>
            <person name="Mitros T."/>
            <person name="Salamov A."/>
            <person name="Carpenter M.L."/>
            <person name="Signorovitch A.Y."/>
            <person name="Moreno M.A."/>
            <person name="Kamm K."/>
            <person name="Grimwood J."/>
            <person name="Schmutz J."/>
            <person name="Shapiro H."/>
            <person name="Grigoriev I.V."/>
            <person name="Buss L.W."/>
            <person name="Schierwater B."/>
            <person name="Dellaporta S.L."/>
            <person name="Rokhsar D.S."/>
        </authorList>
    </citation>
    <scope>NUCLEOTIDE SEQUENCE [LARGE SCALE GENOMIC DNA]</scope>
    <source>
        <strain evidence="3 4">Grell-BS-1999</strain>
    </source>
</reference>
<evidence type="ECO:0000256" key="2">
    <source>
        <dbReference type="SAM" id="Phobius"/>
    </source>
</evidence>
<protein>
    <recommendedName>
        <fullName evidence="5">Reticulon domain-containing protein</fullName>
    </recommendedName>
</protein>
<feature type="transmembrane region" description="Helical" evidence="2">
    <location>
        <begin position="143"/>
        <end position="160"/>
    </location>
</feature>
<feature type="compositionally biased region" description="Basic and acidic residues" evidence="1">
    <location>
        <begin position="328"/>
        <end position="352"/>
    </location>
</feature>
<gene>
    <name evidence="3" type="ORF">TRIADDRAFT_54871</name>
</gene>
<feature type="compositionally biased region" description="Basic and acidic residues" evidence="1">
    <location>
        <begin position="281"/>
        <end position="300"/>
    </location>
</feature>
<dbReference type="KEGG" id="tad:TRIADDRAFT_54871"/>
<dbReference type="PANTHER" id="PTHR20952:SF0">
    <property type="entry name" value="ADP-RIBOSYLATION FACTOR-LIKE PROTEIN 6-INTERACTING PROTEIN 1"/>
    <property type="match status" value="1"/>
</dbReference>
<dbReference type="HOGENOM" id="CLU_580519_0_0_1"/>
<dbReference type="InterPro" id="IPR052114">
    <property type="entry name" value="ER_autophagy_membrane_reg"/>
</dbReference>
<feature type="region of interest" description="Disordered" evidence="1">
    <location>
        <begin position="225"/>
        <end position="313"/>
    </location>
</feature>
<proteinExistence type="predicted"/>
<dbReference type="AlphaFoldDB" id="B3RT82"/>
<dbReference type="InParanoid" id="B3RT82"/>
<evidence type="ECO:0000313" key="3">
    <source>
        <dbReference type="EMBL" id="EDV26652.1"/>
    </source>
</evidence>
<evidence type="ECO:0008006" key="5">
    <source>
        <dbReference type="Google" id="ProtNLM"/>
    </source>
</evidence>
<dbReference type="PANTHER" id="PTHR20952">
    <property type="entry name" value="ADP-RIBOSYLATION-LIKE FACTOR 6-INTERACTING PROTEIN"/>
    <property type="match status" value="1"/>
</dbReference>
<organism evidence="3 4">
    <name type="scientific">Trichoplax adhaerens</name>
    <name type="common">Trichoplax reptans</name>
    <dbReference type="NCBI Taxonomy" id="10228"/>
    <lineage>
        <taxon>Eukaryota</taxon>
        <taxon>Metazoa</taxon>
        <taxon>Placozoa</taxon>
        <taxon>Uniplacotomia</taxon>
        <taxon>Trichoplacea</taxon>
        <taxon>Trichoplacidae</taxon>
        <taxon>Trichoplax</taxon>
    </lineage>
</organism>
<evidence type="ECO:0000313" key="4">
    <source>
        <dbReference type="Proteomes" id="UP000009022"/>
    </source>
</evidence>
<dbReference type="CTD" id="6752387"/>
<dbReference type="EMBL" id="DS985243">
    <property type="protein sequence ID" value="EDV26652.1"/>
    <property type="molecule type" value="Genomic_DNA"/>
</dbReference>
<keyword evidence="4" id="KW-1185">Reference proteome</keyword>
<feature type="transmembrane region" description="Helical" evidence="2">
    <location>
        <begin position="119"/>
        <end position="137"/>
    </location>
</feature>
<evidence type="ECO:0000256" key="1">
    <source>
        <dbReference type="SAM" id="MobiDB-lite"/>
    </source>
</evidence>
<keyword evidence="2" id="KW-0812">Transmembrane</keyword>
<feature type="region of interest" description="Disordered" evidence="1">
    <location>
        <begin position="328"/>
        <end position="355"/>
    </location>
</feature>
<keyword evidence="2" id="KW-0472">Membrane</keyword>